<organism evidence="1 3">
    <name type="scientific">Medicago truncatula</name>
    <name type="common">Barrel medic</name>
    <name type="synonym">Medicago tribuloides</name>
    <dbReference type="NCBI Taxonomy" id="3880"/>
    <lineage>
        <taxon>Eukaryota</taxon>
        <taxon>Viridiplantae</taxon>
        <taxon>Streptophyta</taxon>
        <taxon>Embryophyta</taxon>
        <taxon>Tracheophyta</taxon>
        <taxon>Spermatophyta</taxon>
        <taxon>Magnoliopsida</taxon>
        <taxon>eudicotyledons</taxon>
        <taxon>Gunneridae</taxon>
        <taxon>Pentapetalae</taxon>
        <taxon>rosids</taxon>
        <taxon>fabids</taxon>
        <taxon>Fabales</taxon>
        <taxon>Fabaceae</taxon>
        <taxon>Papilionoideae</taxon>
        <taxon>50 kb inversion clade</taxon>
        <taxon>NPAAA clade</taxon>
        <taxon>Hologalegina</taxon>
        <taxon>IRL clade</taxon>
        <taxon>Trifolieae</taxon>
        <taxon>Medicago</taxon>
    </lineage>
</organism>
<evidence type="ECO:0000313" key="3">
    <source>
        <dbReference type="Proteomes" id="UP000002051"/>
    </source>
</evidence>
<dbReference type="AlphaFoldDB" id="G7L4U2"/>
<dbReference type="HOGENOM" id="CLU_2983026_0_0_1"/>
<keyword evidence="3" id="KW-1185">Reference proteome</keyword>
<protein>
    <submittedName>
        <fullName evidence="1 2">Uncharacterized protein</fullName>
    </submittedName>
</protein>
<dbReference type="EnsemblPlants" id="AES81106">
    <property type="protein sequence ID" value="AES81106"/>
    <property type="gene ID" value="MTR_7g088730"/>
</dbReference>
<gene>
    <name evidence="1" type="ordered locus">MTR_7g088730</name>
</gene>
<sequence>MNTMRGRVCVCGAACAWPYMRQNRLNGLAILCIEKDMLEHIDVEPIISDFASKNARMKCIA</sequence>
<reference evidence="1 3" key="1">
    <citation type="journal article" date="2011" name="Nature">
        <title>The Medicago genome provides insight into the evolution of rhizobial symbioses.</title>
        <authorList>
            <person name="Young N.D."/>
            <person name="Debelle F."/>
            <person name="Oldroyd G.E."/>
            <person name="Geurts R."/>
            <person name="Cannon S.B."/>
            <person name="Udvardi M.K."/>
            <person name="Benedito V.A."/>
            <person name="Mayer K.F."/>
            <person name="Gouzy J."/>
            <person name="Schoof H."/>
            <person name="Van de Peer Y."/>
            <person name="Proost S."/>
            <person name="Cook D.R."/>
            <person name="Meyers B.C."/>
            <person name="Spannagl M."/>
            <person name="Cheung F."/>
            <person name="De Mita S."/>
            <person name="Krishnakumar V."/>
            <person name="Gundlach H."/>
            <person name="Zhou S."/>
            <person name="Mudge J."/>
            <person name="Bharti A.K."/>
            <person name="Murray J.D."/>
            <person name="Naoumkina M.A."/>
            <person name="Rosen B."/>
            <person name="Silverstein K.A."/>
            <person name="Tang H."/>
            <person name="Rombauts S."/>
            <person name="Zhao P.X."/>
            <person name="Zhou P."/>
            <person name="Barbe V."/>
            <person name="Bardou P."/>
            <person name="Bechner M."/>
            <person name="Bellec A."/>
            <person name="Berger A."/>
            <person name="Berges H."/>
            <person name="Bidwell S."/>
            <person name="Bisseling T."/>
            <person name="Choisne N."/>
            <person name="Couloux A."/>
            <person name="Denny R."/>
            <person name="Deshpande S."/>
            <person name="Dai X."/>
            <person name="Doyle J.J."/>
            <person name="Dudez A.M."/>
            <person name="Farmer A.D."/>
            <person name="Fouteau S."/>
            <person name="Franken C."/>
            <person name="Gibelin C."/>
            <person name="Gish J."/>
            <person name="Goldstein S."/>
            <person name="Gonzalez A.J."/>
            <person name="Green P.J."/>
            <person name="Hallab A."/>
            <person name="Hartog M."/>
            <person name="Hua A."/>
            <person name="Humphray S.J."/>
            <person name="Jeong D.H."/>
            <person name="Jing Y."/>
            <person name="Jocker A."/>
            <person name="Kenton S.M."/>
            <person name="Kim D.J."/>
            <person name="Klee K."/>
            <person name="Lai H."/>
            <person name="Lang C."/>
            <person name="Lin S."/>
            <person name="Macmil S.L."/>
            <person name="Magdelenat G."/>
            <person name="Matthews L."/>
            <person name="McCorrison J."/>
            <person name="Monaghan E.L."/>
            <person name="Mun J.H."/>
            <person name="Najar F.Z."/>
            <person name="Nicholson C."/>
            <person name="Noirot C."/>
            <person name="O'Bleness M."/>
            <person name="Paule C.R."/>
            <person name="Poulain J."/>
            <person name="Prion F."/>
            <person name="Qin B."/>
            <person name="Qu C."/>
            <person name="Retzel E.F."/>
            <person name="Riddle C."/>
            <person name="Sallet E."/>
            <person name="Samain S."/>
            <person name="Samson N."/>
            <person name="Sanders I."/>
            <person name="Saurat O."/>
            <person name="Scarpelli C."/>
            <person name="Schiex T."/>
            <person name="Segurens B."/>
            <person name="Severin A.J."/>
            <person name="Sherrier D.J."/>
            <person name="Shi R."/>
            <person name="Sims S."/>
            <person name="Singer S.R."/>
            <person name="Sinharoy S."/>
            <person name="Sterck L."/>
            <person name="Viollet A."/>
            <person name="Wang B.B."/>
            <person name="Wang K."/>
            <person name="Wang M."/>
            <person name="Wang X."/>
            <person name="Warfsmann J."/>
            <person name="Weissenbach J."/>
            <person name="White D.D."/>
            <person name="White J.D."/>
            <person name="Wiley G.B."/>
            <person name="Wincker P."/>
            <person name="Xing Y."/>
            <person name="Yang L."/>
            <person name="Yao Z."/>
            <person name="Ying F."/>
            <person name="Zhai J."/>
            <person name="Zhou L."/>
            <person name="Zuber A."/>
            <person name="Denarie J."/>
            <person name="Dixon R.A."/>
            <person name="May G.D."/>
            <person name="Schwartz D.C."/>
            <person name="Rogers J."/>
            <person name="Quetier F."/>
            <person name="Town C.D."/>
            <person name="Roe B.A."/>
        </authorList>
    </citation>
    <scope>NUCLEOTIDE SEQUENCE [LARGE SCALE GENOMIC DNA]</scope>
    <source>
        <strain evidence="1">A17</strain>
        <strain evidence="2 3">cv. Jemalong A17</strain>
    </source>
</reference>
<proteinExistence type="predicted"/>
<name>G7L4U2_MEDTR</name>
<dbReference type="PaxDb" id="3880-AES81106"/>
<reference evidence="1 3" key="2">
    <citation type="journal article" date="2014" name="BMC Genomics">
        <title>An improved genome release (version Mt4.0) for the model legume Medicago truncatula.</title>
        <authorList>
            <person name="Tang H."/>
            <person name="Krishnakumar V."/>
            <person name="Bidwell S."/>
            <person name="Rosen B."/>
            <person name="Chan A."/>
            <person name="Zhou S."/>
            <person name="Gentzbittel L."/>
            <person name="Childs K.L."/>
            <person name="Yandell M."/>
            <person name="Gundlach H."/>
            <person name="Mayer K.F."/>
            <person name="Schwartz D.C."/>
            <person name="Town C.D."/>
        </authorList>
    </citation>
    <scope>GENOME REANNOTATION</scope>
    <source>
        <strain evidence="2 3">cv. Jemalong A17</strain>
    </source>
</reference>
<accession>G7L4U2</accession>
<dbReference type="Proteomes" id="UP000002051">
    <property type="component" value="Unassembled WGS sequence"/>
</dbReference>
<dbReference type="EMBL" id="CM001223">
    <property type="protein sequence ID" value="AES81106.1"/>
    <property type="molecule type" value="Genomic_DNA"/>
</dbReference>
<reference evidence="2" key="3">
    <citation type="submission" date="2015-04" db="UniProtKB">
        <authorList>
            <consortium name="EnsemblPlants"/>
        </authorList>
    </citation>
    <scope>IDENTIFICATION</scope>
    <source>
        <strain evidence="2">cv. Jemalong A17</strain>
    </source>
</reference>
<evidence type="ECO:0000313" key="1">
    <source>
        <dbReference type="EMBL" id="AES81106.1"/>
    </source>
</evidence>
<evidence type="ECO:0000313" key="2">
    <source>
        <dbReference type="EnsemblPlants" id="AES81106"/>
    </source>
</evidence>